<gene>
    <name evidence="2" type="ORF">UFOPK3197_00366</name>
    <name evidence="3" type="ORF">UFOPK3937_00329</name>
    <name evidence="4" type="ORF">UFOPK4265_00074</name>
</gene>
<comment type="similarity">
    <text evidence="1">Belongs to the peptidase S58 family.</text>
</comment>
<evidence type="ECO:0000313" key="4">
    <source>
        <dbReference type="EMBL" id="CAB5045862.1"/>
    </source>
</evidence>
<protein>
    <submittedName>
        <fullName evidence="2">Unannotated protein</fullName>
    </submittedName>
</protein>
<dbReference type="EMBL" id="CAFBOJ010000022">
    <property type="protein sequence ID" value="CAB4973848.1"/>
    <property type="molecule type" value="Genomic_DNA"/>
</dbReference>
<dbReference type="CDD" id="cd02252">
    <property type="entry name" value="nylC_like"/>
    <property type="match status" value="1"/>
</dbReference>
<reference evidence="2" key="1">
    <citation type="submission" date="2020-05" db="EMBL/GenBank/DDBJ databases">
        <authorList>
            <person name="Chiriac C."/>
            <person name="Salcher M."/>
            <person name="Ghai R."/>
            <person name="Kavagutti S V."/>
        </authorList>
    </citation>
    <scope>NUCLEOTIDE SEQUENCE</scope>
</reference>
<evidence type="ECO:0000256" key="1">
    <source>
        <dbReference type="ARBA" id="ARBA00007068"/>
    </source>
</evidence>
<dbReference type="PANTHER" id="PTHR36512">
    <property type="entry name" value="D-AMINOPEPTIDASE"/>
    <property type="match status" value="1"/>
</dbReference>
<dbReference type="EMBL" id="CAFBQK010000005">
    <property type="protein sequence ID" value="CAB5045862.1"/>
    <property type="molecule type" value="Genomic_DNA"/>
</dbReference>
<organism evidence="2">
    <name type="scientific">freshwater metagenome</name>
    <dbReference type="NCBI Taxonomy" id="449393"/>
    <lineage>
        <taxon>unclassified sequences</taxon>
        <taxon>metagenomes</taxon>
        <taxon>ecological metagenomes</taxon>
    </lineage>
</organism>
<dbReference type="PANTHER" id="PTHR36512:SF3">
    <property type="entry name" value="BLR5678 PROTEIN"/>
    <property type="match status" value="1"/>
</dbReference>
<dbReference type="Gene3D" id="3.60.70.12">
    <property type="entry name" value="L-amino peptidase D-ALA esterase/amidase"/>
    <property type="match status" value="1"/>
</dbReference>
<dbReference type="Pfam" id="PF03576">
    <property type="entry name" value="Peptidase_S58"/>
    <property type="match status" value="1"/>
</dbReference>
<accession>A0A6J6ZT95</accession>
<dbReference type="EMBL" id="CAFABI010000026">
    <property type="protein sequence ID" value="CAB4823686.1"/>
    <property type="molecule type" value="Genomic_DNA"/>
</dbReference>
<dbReference type="AlphaFoldDB" id="A0A6J6ZT95"/>
<name>A0A6J6ZT95_9ZZZZ</name>
<sequence length="351" mass="35544">MTLKTGATNSLTDLEGLRVGHHTAMTDGYLTGTTVIVGEPEGFIAGVDVRGGAPGSHETDLLDPINSVQRVHALVLGGGSAFGLAAIAGVQDAMRAKDLGLTVMPGVIVPIVPGAIIFDLGRGGTVAATPDAAFGIRAYENAMTSAGTEKVRTGSIGGGTGAMAGGIKGGVGSASVVLENGTTVAAIIVLNSVGSAINSKTGEIYGAAYGVPGEFDSLKKPSKEDIENAPPHIALLDNGLFPESISLNTTIGFIATDATLTKAECKKLAGIGQDGLARAIHPVHTMFDGDTIFGGSTAKRPAPDALEFHQLLTVAADCVSRAIAHALLDSHAVTTPAITLPNYLEVYPSAR</sequence>
<dbReference type="InterPro" id="IPR016117">
    <property type="entry name" value="ArgJ-like_dom_sf"/>
</dbReference>
<evidence type="ECO:0000313" key="3">
    <source>
        <dbReference type="EMBL" id="CAB4973848.1"/>
    </source>
</evidence>
<dbReference type="InterPro" id="IPR005321">
    <property type="entry name" value="Peptidase_S58_DmpA"/>
</dbReference>
<dbReference type="GO" id="GO:0004177">
    <property type="term" value="F:aminopeptidase activity"/>
    <property type="evidence" value="ECO:0007669"/>
    <property type="project" value="TreeGrafter"/>
</dbReference>
<evidence type="ECO:0000313" key="2">
    <source>
        <dbReference type="EMBL" id="CAB4823686.1"/>
    </source>
</evidence>
<proteinExistence type="inferred from homology"/>
<dbReference type="SUPFAM" id="SSF56266">
    <property type="entry name" value="DmpA/ArgJ-like"/>
    <property type="match status" value="1"/>
</dbReference>